<evidence type="ECO:0000313" key="2">
    <source>
        <dbReference type="EMBL" id="SDD71364.1"/>
    </source>
</evidence>
<keyword evidence="3" id="KW-1185">Reference proteome</keyword>
<protein>
    <submittedName>
        <fullName evidence="2">Uncharacterized protein</fullName>
    </submittedName>
</protein>
<feature type="transmembrane region" description="Helical" evidence="1">
    <location>
        <begin position="12"/>
        <end position="29"/>
    </location>
</feature>
<dbReference type="STRING" id="57664.SAMN05661003_10190"/>
<keyword evidence="1" id="KW-0472">Membrane</keyword>
<dbReference type="EMBL" id="FNAQ01000001">
    <property type="protein sequence ID" value="SDD71364.1"/>
    <property type="molecule type" value="Genomic_DNA"/>
</dbReference>
<gene>
    <name evidence="2" type="ORF">SAMN05661003_10190</name>
</gene>
<organism evidence="2 3">
    <name type="scientific">Desulfuromonas thiophila</name>
    <dbReference type="NCBI Taxonomy" id="57664"/>
    <lineage>
        <taxon>Bacteria</taxon>
        <taxon>Pseudomonadati</taxon>
        <taxon>Thermodesulfobacteriota</taxon>
        <taxon>Desulfuromonadia</taxon>
        <taxon>Desulfuromonadales</taxon>
        <taxon>Desulfuromonadaceae</taxon>
        <taxon>Desulfuromonas</taxon>
    </lineage>
</organism>
<sequence length="69" mass="7523">MTTPELRTLAKIGMTATLAALVVSAAGTGNRRRRIARHTWQGLALVGFSVWHYNLYPPARTSARAGRDS</sequence>
<proteinExistence type="predicted"/>
<accession>A0A1G6WZZ5</accession>
<dbReference type="RefSeq" id="WP_092075249.1">
    <property type="nucleotide sequence ID" value="NZ_CALFZY010000019.1"/>
</dbReference>
<dbReference type="Proteomes" id="UP000243205">
    <property type="component" value="Unassembled WGS sequence"/>
</dbReference>
<reference evidence="3" key="1">
    <citation type="submission" date="2016-10" db="EMBL/GenBank/DDBJ databases">
        <authorList>
            <person name="Varghese N."/>
            <person name="Submissions S."/>
        </authorList>
    </citation>
    <scope>NUCLEOTIDE SEQUENCE [LARGE SCALE GENOMIC DNA]</scope>
    <source>
        <strain evidence="3">DSM 8987</strain>
    </source>
</reference>
<name>A0A1G6WZZ5_9BACT</name>
<keyword evidence="1" id="KW-1133">Transmembrane helix</keyword>
<evidence type="ECO:0000256" key="1">
    <source>
        <dbReference type="SAM" id="Phobius"/>
    </source>
</evidence>
<keyword evidence="1" id="KW-0812">Transmembrane</keyword>
<dbReference type="OrthoDB" id="5460567at2"/>
<evidence type="ECO:0000313" key="3">
    <source>
        <dbReference type="Proteomes" id="UP000243205"/>
    </source>
</evidence>
<dbReference type="AlphaFoldDB" id="A0A1G6WZZ5"/>